<comment type="similarity">
    <text evidence="1 2">Belongs to the UPF0235 family.</text>
</comment>
<accession>A0A517R3C5</accession>
<dbReference type="InterPro" id="IPR003746">
    <property type="entry name" value="DUF167"/>
</dbReference>
<dbReference type="NCBIfam" id="TIGR00251">
    <property type="entry name" value="DUF167 family protein"/>
    <property type="match status" value="1"/>
</dbReference>
<evidence type="ECO:0000256" key="1">
    <source>
        <dbReference type="ARBA" id="ARBA00010364"/>
    </source>
</evidence>
<dbReference type="Pfam" id="PF02594">
    <property type="entry name" value="DUF167"/>
    <property type="match status" value="1"/>
</dbReference>
<dbReference type="Proteomes" id="UP000317318">
    <property type="component" value="Chromosome"/>
</dbReference>
<protein>
    <recommendedName>
        <fullName evidence="2">UPF0235 protein Pan189_27640</fullName>
    </recommendedName>
</protein>
<dbReference type="PANTHER" id="PTHR13420">
    <property type="entry name" value="UPF0235 PROTEIN C15ORF40"/>
    <property type="match status" value="1"/>
</dbReference>
<evidence type="ECO:0000313" key="4">
    <source>
        <dbReference type="EMBL" id="QDT38371.1"/>
    </source>
</evidence>
<dbReference type="KEGG" id="svp:Pan189_27640"/>
<dbReference type="PANTHER" id="PTHR13420:SF7">
    <property type="entry name" value="UPF0235 PROTEIN C15ORF40"/>
    <property type="match status" value="1"/>
</dbReference>
<evidence type="ECO:0000256" key="2">
    <source>
        <dbReference type="HAMAP-Rule" id="MF_00634"/>
    </source>
</evidence>
<evidence type="ECO:0000256" key="3">
    <source>
        <dbReference type="SAM" id="MobiDB-lite"/>
    </source>
</evidence>
<dbReference type="HAMAP" id="MF_00634">
    <property type="entry name" value="UPF0235"/>
    <property type="match status" value="1"/>
</dbReference>
<evidence type="ECO:0000313" key="5">
    <source>
        <dbReference type="Proteomes" id="UP000317318"/>
    </source>
</evidence>
<feature type="compositionally biased region" description="Basic residues" evidence="3">
    <location>
        <begin position="99"/>
        <end position="109"/>
    </location>
</feature>
<dbReference type="SUPFAM" id="SSF69786">
    <property type="entry name" value="YggU-like"/>
    <property type="match status" value="1"/>
</dbReference>
<proteinExistence type="inferred from homology"/>
<dbReference type="EMBL" id="CP036268">
    <property type="protein sequence ID" value="QDT38371.1"/>
    <property type="molecule type" value="Genomic_DNA"/>
</dbReference>
<dbReference type="InterPro" id="IPR036591">
    <property type="entry name" value="YggU-like_sf"/>
</dbReference>
<dbReference type="GO" id="GO:0005737">
    <property type="term" value="C:cytoplasm"/>
    <property type="evidence" value="ECO:0007669"/>
    <property type="project" value="TreeGrafter"/>
</dbReference>
<feature type="region of interest" description="Disordered" evidence="3">
    <location>
        <begin position="92"/>
        <end position="122"/>
    </location>
</feature>
<dbReference type="OrthoDB" id="290224at2"/>
<dbReference type="AlphaFoldDB" id="A0A517R3C5"/>
<dbReference type="SMART" id="SM01152">
    <property type="entry name" value="DUF167"/>
    <property type="match status" value="1"/>
</dbReference>
<keyword evidence="5" id="KW-1185">Reference proteome</keyword>
<organism evidence="4 5">
    <name type="scientific">Stratiformator vulcanicus</name>
    <dbReference type="NCBI Taxonomy" id="2527980"/>
    <lineage>
        <taxon>Bacteria</taxon>
        <taxon>Pseudomonadati</taxon>
        <taxon>Planctomycetota</taxon>
        <taxon>Planctomycetia</taxon>
        <taxon>Planctomycetales</taxon>
        <taxon>Planctomycetaceae</taxon>
        <taxon>Stratiformator</taxon>
    </lineage>
</organism>
<reference evidence="4 5" key="1">
    <citation type="submission" date="2019-02" db="EMBL/GenBank/DDBJ databases">
        <title>Deep-cultivation of Planctomycetes and their phenomic and genomic characterization uncovers novel biology.</title>
        <authorList>
            <person name="Wiegand S."/>
            <person name="Jogler M."/>
            <person name="Boedeker C."/>
            <person name="Pinto D."/>
            <person name="Vollmers J."/>
            <person name="Rivas-Marin E."/>
            <person name="Kohn T."/>
            <person name="Peeters S.H."/>
            <person name="Heuer A."/>
            <person name="Rast P."/>
            <person name="Oberbeckmann S."/>
            <person name="Bunk B."/>
            <person name="Jeske O."/>
            <person name="Meyerdierks A."/>
            <person name="Storesund J.E."/>
            <person name="Kallscheuer N."/>
            <person name="Luecker S."/>
            <person name="Lage O.M."/>
            <person name="Pohl T."/>
            <person name="Merkel B.J."/>
            <person name="Hornburger P."/>
            <person name="Mueller R.-W."/>
            <person name="Bruemmer F."/>
            <person name="Labrenz M."/>
            <person name="Spormann A.M."/>
            <person name="Op den Camp H."/>
            <person name="Overmann J."/>
            <person name="Amann R."/>
            <person name="Jetten M.S.M."/>
            <person name="Mascher T."/>
            <person name="Medema M.H."/>
            <person name="Devos D.P."/>
            <person name="Kaster A.-K."/>
            <person name="Ovreas L."/>
            <person name="Rohde M."/>
            <person name="Galperin M.Y."/>
            <person name="Jogler C."/>
        </authorList>
    </citation>
    <scope>NUCLEOTIDE SEQUENCE [LARGE SCALE GENOMIC DNA]</scope>
    <source>
        <strain evidence="4 5">Pan189</strain>
    </source>
</reference>
<gene>
    <name evidence="4" type="ORF">Pan189_27640</name>
</gene>
<name>A0A517R3C5_9PLAN</name>
<dbReference type="Gene3D" id="3.30.1200.10">
    <property type="entry name" value="YggU-like"/>
    <property type="match status" value="1"/>
</dbReference>
<sequence length="122" mass="13252">MSHFDWKDGDLHLRLKVVPRSSKDSIAGLLGDRLKVTITAPPVDGKANAHLIRWFAKLCGVPKSSVEVIAGETSRNKTIAIIGPQNLPSVLHLDDSAPARKHPTSHASRRWSPSLAYSARAS</sequence>